<dbReference type="InterPro" id="IPR004046">
    <property type="entry name" value="GST_C"/>
</dbReference>
<dbReference type="VEuPathDB" id="AmoebaDB:NAEGRDRAFT_81003"/>
<keyword evidence="4" id="KW-1185">Reference proteome</keyword>
<reference evidence="3 4" key="1">
    <citation type="journal article" date="2010" name="Cell">
        <title>The genome of Naegleria gruberi illuminates early eukaryotic versatility.</title>
        <authorList>
            <person name="Fritz-Laylin L.K."/>
            <person name="Prochnik S.E."/>
            <person name="Ginger M.L."/>
            <person name="Dacks J.B."/>
            <person name="Carpenter M.L."/>
            <person name="Field M.C."/>
            <person name="Kuo A."/>
            <person name="Paredez A."/>
            <person name="Chapman J."/>
            <person name="Pham J."/>
            <person name="Shu S."/>
            <person name="Neupane R."/>
            <person name="Cipriano M."/>
            <person name="Mancuso J."/>
            <person name="Tu H."/>
            <person name="Salamov A."/>
            <person name="Lindquist E."/>
            <person name="Shapiro H."/>
            <person name="Lucas S."/>
            <person name="Grigoriev I.V."/>
            <person name="Cande W.Z."/>
            <person name="Fulton C."/>
            <person name="Rokhsar D.S."/>
            <person name="Dawson S.C."/>
        </authorList>
    </citation>
    <scope>NUCLEOTIDE SEQUENCE [LARGE SCALE GENOMIC DNA]</scope>
    <source>
        <strain evidence="3 4">NEG-M</strain>
    </source>
</reference>
<dbReference type="GO" id="GO:0006749">
    <property type="term" value="P:glutathione metabolic process"/>
    <property type="evidence" value="ECO:0007669"/>
    <property type="project" value="TreeGrafter"/>
</dbReference>
<dbReference type="InterPro" id="IPR004045">
    <property type="entry name" value="Glutathione_S-Trfase_N"/>
</dbReference>
<dbReference type="RefSeq" id="XP_002673187.1">
    <property type="nucleotide sequence ID" value="XM_002673141.1"/>
</dbReference>
<dbReference type="KEGG" id="ngr:NAEGRDRAFT_81003"/>
<dbReference type="PROSITE" id="PS50404">
    <property type="entry name" value="GST_NTER"/>
    <property type="match status" value="1"/>
</dbReference>
<dbReference type="PROSITE" id="PS50405">
    <property type="entry name" value="GST_CTER"/>
    <property type="match status" value="1"/>
</dbReference>
<evidence type="ECO:0000313" key="4">
    <source>
        <dbReference type="Proteomes" id="UP000006671"/>
    </source>
</evidence>
<dbReference type="STRING" id="5762.D2VRS7"/>
<evidence type="ECO:0000313" key="3">
    <source>
        <dbReference type="EMBL" id="EFC40443.1"/>
    </source>
</evidence>
<dbReference type="GeneID" id="8851015"/>
<dbReference type="PANTHER" id="PTHR11571">
    <property type="entry name" value="GLUTATHIONE S-TRANSFERASE"/>
    <property type="match status" value="1"/>
</dbReference>
<dbReference type="SFLD" id="SFLDS00019">
    <property type="entry name" value="Glutathione_Transferase_(cytos"/>
    <property type="match status" value="1"/>
</dbReference>
<evidence type="ECO:0000259" key="2">
    <source>
        <dbReference type="PROSITE" id="PS50405"/>
    </source>
</evidence>
<dbReference type="EMBL" id="GG738892">
    <property type="protein sequence ID" value="EFC40443.1"/>
    <property type="molecule type" value="Genomic_DNA"/>
</dbReference>
<sequence>MPESYTLHYFNLQARGEAAYLIAVHGGVPVTRNLFSDFNKDLKEKCPFGQVPLLVVQDDVSGATAHIVQSIAICEFLAKKAGLIPTSHVEQAIALQYVLGVDEFRTEVYSQYYSGKETQQAKKEWKEGKMKFFLDKFESFLVGNKKEDRDLFLVGSSISWADICLYDALVEQAFLLDEDNLWGNYPLLKKFMKQVENSSESFKQYVTSSSKPVLYMKNWRQ</sequence>
<evidence type="ECO:0000259" key="1">
    <source>
        <dbReference type="PROSITE" id="PS50404"/>
    </source>
</evidence>
<proteinExistence type="predicted"/>
<name>D2VRS7_NAEGR</name>
<dbReference type="eggNOG" id="KOG1695">
    <property type="taxonomic scope" value="Eukaryota"/>
</dbReference>
<dbReference type="InterPro" id="IPR036249">
    <property type="entry name" value="Thioredoxin-like_sf"/>
</dbReference>
<dbReference type="Gene3D" id="3.40.30.10">
    <property type="entry name" value="Glutaredoxin"/>
    <property type="match status" value="1"/>
</dbReference>
<dbReference type="Gene3D" id="1.20.1050.10">
    <property type="match status" value="1"/>
</dbReference>
<dbReference type="AlphaFoldDB" id="D2VRS7"/>
<feature type="domain" description="GST C-terminal" evidence="2">
    <location>
        <begin position="87"/>
        <end position="214"/>
    </location>
</feature>
<protein>
    <submittedName>
        <fullName evidence="3">Glutathione S-transferase</fullName>
    </submittedName>
</protein>
<dbReference type="Pfam" id="PF14497">
    <property type="entry name" value="GST_C_3"/>
    <property type="match status" value="1"/>
</dbReference>
<dbReference type="GO" id="GO:0004364">
    <property type="term" value="F:glutathione transferase activity"/>
    <property type="evidence" value="ECO:0007669"/>
    <property type="project" value="TreeGrafter"/>
</dbReference>
<dbReference type="CDD" id="cd03039">
    <property type="entry name" value="GST_N_Sigma_like"/>
    <property type="match status" value="1"/>
</dbReference>
<keyword evidence="3" id="KW-0808">Transferase</keyword>
<dbReference type="InterPro" id="IPR010987">
    <property type="entry name" value="Glutathione-S-Trfase_C-like"/>
</dbReference>
<dbReference type="SUPFAM" id="SSF47616">
    <property type="entry name" value="GST C-terminal domain-like"/>
    <property type="match status" value="1"/>
</dbReference>
<dbReference type="InterPro" id="IPR036282">
    <property type="entry name" value="Glutathione-S-Trfase_C_sf"/>
</dbReference>
<dbReference type="Proteomes" id="UP000006671">
    <property type="component" value="Unassembled WGS sequence"/>
</dbReference>
<dbReference type="InterPro" id="IPR040079">
    <property type="entry name" value="Glutathione_S-Trfase"/>
</dbReference>
<dbReference type="OrthoDB" id="414243at2759"/>
<dbReference type="CDD" id="cd03192">
    <property type="entry name" value="GST_C_Sigma_like"/>
    <property type="match status" value="1"/>
</dbReference>
<feature type="domain" description="GST N-terminal" evidence="1">
    <location>
        <begin position="3"/>
        <end position="85"/>
    </location>
</feature>
<accession>D2VRS7</accession>
<dbReference type="Pfam" id="PF02798">
    <property type="entry name" value="GST_N"/>
    <property type="match status" value="1"/>
</dbReference>
<gene>
    <name evidence="3" type="ORF">NAEGRDRAFT_81003</name>
</gene>
<dbReference type="OMA" id="YFNIMGL"/>
<dbReference type="InterPro" id="IPR050213">
    <property type="entry name" value="GST_superfamily"/>
</dbReference>
<dbReference type="InParanoid" id="D2VRS7"/>
<organism evidence="4">
    <name type="scientific">Naegleria gruberi</name>
    <name type="common">Amoeba</name>
    <dbReference type="NCBI Taxonomy" id="5762"/>
    <lineage>
        <taxon>Eukaryota</taxon>
        <taxon>Discoba</taxon>
        <taxon>Heterolobosea</taxon>
        <taxon>Tetramitia</taxon>
        <taxon>Eutetramitia</taxon>
        <taxon>Vahlkampfiidae</taxon>
        <taxon>Naegleria</taxon>
    </lineage>
</organism>
<dbReference type="SUPFAM" id="SSF52833">
    <property type="entry name" value="Thioredoxin-like"/>
    <property type="match status" value="1"/>
</dbReference>